<dbReference type="Proteomes" id="UP000198866">
    <property type="component" value="Unassembled WGS sequence"/>
</dbReference>
<proteinExistence type="predicted"/>
<dbReference type="RefSeq" id="WP_245763087.1">
    <property type="nucleotide sequence ID" value="NZ_FNYE01000001.1"/>
</dbReference>
<sequence length="368" mass="40662">MTTKQTIPAAVLDALRFYAHGHHFNIDADQQQFDTVSGEPQNWLFSERDDDCTMIEDGSIARAALCGGIQGFEEPTEPVEGEVFSATPAAVAPAVDAMDVADDAFWDARPQFDTLGVPRLSFRELVREHYQHYFSRDKAAELAERHIDDVANAEIKRAAEARASLAAASEPVISDELHPDTAKLVRRFARSLANKLLAAQRKYGYSNNWLRDDWMDECRAELMRHVQKGDPRDVAAYCAFLWHHDASTTPVAREPNASLTGHQVDLLIAACKDSGFSPTATAVIGTLVQNVLRETTTVQLSTQTVDKPVQKQGLTGEQVDKIMEQAQVFASAWSLVGGVFDSGNALETAEEEKEALRDLLRESEQFNG</sequence>
<keyword evidence="2" id="KW-1185">Reference proteome</keyword>
<evidence type="ECO:0000313" key="1">
    <source>
        <dbReference type="EMBL" id="SEI41673.1"/>
    </source>
</evidence>
<organism evidence="1 2">
    <name type="scientific">Paraburkholderia diazotrophica</name>
    <dbReference type="NCBI Taxonomy" id="667676"/>
    <lineage>
        <taxon>Bacteria</taxon>
        <taxon>Pseudomonadati</taxon>
        <taxon>Pseudomonadota</taxon>
        <taxon>Betaproteobacteria</taxon>
        <taxon>Burkholderiales</taxon>
        <taxon>Burkholderiaceae</taxon>
        <taxon>Paraburkholderia</taxon>
    </lineage>
</organism>
<gene>
    <name evidence="1" type="ORF">SAMN05192539_1001270</name>
</gene>
<accession>A0A1H6QD87</accession>
<protein>
    <submittedName>
        <fullName evidence="1">Uncharacterized protein</fullName>
    </submittedName>
</protein>
<name>A0A1H6QD87_9BURK</name>
<dbReference type="AlphaFoldDB" id="A0A1H6QD87"/>
<dbReference type="STRING" id="667676.SAMN05192539_1001270"/>
<dbReference type="EMBL" id="FNYE01000001">
    <property type="protein sequence ID" value="SEI41673.1"/>
    <property type="molecule type" value="Genomic_DNA"/>
</dbReference>
<evidence type="ECO:0000313" key="2">
    <source>
        <dbReference type="Proteomes" id="UP000198866"/>
    </source>
</evidence>
<reference evidence="2" key="1">
    <citation type="submission" date="2016-10" db="EMBL/GenBank/DDBJ databases">
        <authorList>
            <person name="Varghese N."/>
            <person name="Submissions S."/>
        </authorList>
    </citation>
    <scope>NUCLEOTIDE SEQUENCE [LARGE SCALE GENOMIC DNA]</scope>
    <source>
        <strain evidence="2">LMG 26031</strain>
    </source>
</reference>